<dbReference type="CDD" id="cd04181">
    <property type="entry name" value="NTP_transferase"/>
    <property type="match status" value="1"/>
</dbReference>
<dbReference type="Pfam" id="PF00483">
    <property type="entry name" value="NTP_transferase"/>
    <property type="match status" value="1"/>
</dbReference>
<evidence type="ECO:0000313" key="5">
    <source>
        <dbReference type="Proteomes" id="UP001596368"/>
    </source>
</evidence>
<keyword evidence="5" id="KW-1185">Reference proteome</keyword>
<proteinExistence type="predicted"/>
<comment type="caution">
    <text evidence="4">The sequence shown here is derived from an EMBL/GenBank/DDBJ whole genome shotgun (WGS) entry which is preliminary data.</text>
</comment>
<accession>A0ABD5XS08</accession>
<protein>
    <submittedName>
        <fullName evidence="4">Sugar phosphate nucleotidyltransferase</fullName>
    </submittedName>
</protein>
<evidence type="ECO:0000256" key="2">
    <source>
        <dbReference type="ARBA" id="ARBA00022695"/>
    </source>
</evidence>
<evidence type="ECO:0000259" key="3">
    <source>
        <dbReference type="Pfam" id="PF00483"/>
    </source>
</evidence>
<dbReference type="Proteomes" id="UP001596368">
    <property type="component" value="Unassembled WGS sequence"/>
</dbReference>
<dbReference type="GO" id="GO:0016779">
    <property type="term" value="F:nucleotidyltransferase activity"/>
    <property type="evidence" value="ECO:0007669"/>
    <property type="project" value="UniProtKB-KW"/>
</dbReference>
<dbReference type="EMBL" id="JBHSZG010000008">
    <property type="protein sequence ID" value="MFC7137858.1"/>
    <property type="molecule type" value="Genomic_DNA"/>
</dbReference>
<dbReference type="AlphaFoldDB" id="A0ABD5XS08"/>
<name>A0ABD5XS08_9EURY</name>
<evidence type="ECO:0000256" key="1">
    <source>
        <dbReference type="ARBA" id="ARBA00022679"/>
    </source>
</evidence>
<dbReference type="InterPro" id="IPR029044">
    <property type="entry name" value="Nucleotide-diphossugar_trans"/>
</dbReference>
<keyword evidence="1" id="KW-0808">Transferase</keyword>
<reference evidence="4 5" key="1">
    <citation type="journal article" date="2019" name="Int. J. Syst. Evol. Microbiol.">
        <title>The Global Catalogue of Microorganisms (GCM) 10K type strain sequencing project: providing services to taxonomists for standard genome sequencing and annotation.</title>
        <authorList>
            <consortium name="The Broad Institute Genomics Platform"/>
            <consortium name="The Broad Institute Genome Sequencing Center for Infectious Disease"/>
            <person name="Wu L."/>
            <person name="Ma J."/>
        </authorList>
    </citation>
    <scope>NUCLEOTIDE SEQUENCE [LARGE SCALE GENOMIC DNA]</scope>
    <source>
        <strain evidence="4 5">DT92</strain>
    </source>
</reference>
<dbReference type="PANTHER" id="PTHR43584:SF8">
    <property type="entry name" value="N-ACETYLMURAMATE ALPHA-1-PHOSPHATE URIDYLYLTRANSFERASE"/>
    <property type="match status" value="1"/>
</dbReference>
<keyword evidence="2" id="KW-0548">Nucleotidyltransferase</keyword>
<dbReference type="InterPro" id="IPR005835">
    <property type="entry name" value="NTP_transferase_dom"/>
</dbReference>
<sequence>MLPAVMHAVILAAGRGTRMRPLSRITPKPMLPVGDRPLVAHVADAAVGAGADELVFVVAADSDHIRAYFGDSYGGIPVSYAVQDPPAGTADAVRCALRHVDGRFAVLNGDNLFEPAAIADLFAEEAAVLAHRVDDPREYGVLSTDGDRVTGIVEKPDDPPTDLANAGAYVFPASMRDAFGVERSSRGEYEITDAVETAIDEFDVTAVETARWLGVARPADFVRANELLLDAGEALADGEDRGDGVVVARGATVSPDAVVEGPVLIGAGATIEADAVVRGPGVVGADAVVGTGAEPTRSVVFPGARVGADVILDGVVLGPRCDLSTGACVLGASDADEPASVVAVPAALDAPLAY</sequence>
<gene>
    <name evidence="4" type="ORF">ACFQRB_18265</name>
</gene>
<dbReference type="Gene3D" id="3.90.550.10">
    <property type="entry name" value="Spore Coat Polysaccharide Biosynthesis Protein SpsA, Chain A"/>
    <property type="match status" value="1"/>
</dbReference>
<feature type="domain" description="Nucleotidyl transferase" evidence="3">
    <location>
        <begin position="8"/>
        <end position="229"/>
    </location>
</feature>
<dbReference type="InterPro" id="IPR050065">
    <property type="entry name" value="GlmU-like"/>
</dbReference>
<dbReference type="SUPFAM" id="SSF53448">
    <property type="entry name" value="Nucleotide-diphospho-sugar transferases"/>
    <property type="match status" value="1"/>
</dbReference>
<evidence type="ECO:0000313" key="4">
    <source>
        <dbReference type="EMBL" id="MFC7137858.1"/>
    </source>
</evidence>
<dbReference type="Gene3D" id="2.160.10.10">
    <property type="entry name" value="Hexapeptide repeat proteins"/>
    <property type="match status" value="1"/>
</dbReference>
<organism evidence="4 5">
    <name type="scientific">Halobaculum litoreum</name>
    <dbReference type="NCBI Taxonomy" id="3031998"/>
    <lineage>
        <taxon>Archaea</taxon>
        <taxon>Methanobacteriati</taxon>
        <taxon>Methanobacteriota</taxon>
        <taxon>Stenosarchaea group</taxon>
        <taxon>Halobacteria</taxon>
        <taxon>Halobacteriales</taxon>
        <taxon>Haloferacaceae</taxon>
        <taxon>Halobaculum</taxon>
    </lineage>
</organism>
<dbReference type="PANTHER" id="PTHR43584">
    <property type="entry name" value="NUCLEOTIDYL TRANSFERASE"/>
    <property type="match status" value="1"/>
</dbReference>